<protein>
    <submittedName>
        <fullName evidence="1">Uncharacterized protein</fullName>
    </submittedName>
</protein>
<proteinExistence type="predicted"/>
<name>A0A8J6FWE2_MICOH</name>
<organism evidence="1 2">
    <name type="scientific">Microtus ochrogaster</name>
    <name type="common">Prairie vole</name>
    <dbReference type="NCBI Taxonomy" id="79684"/>
    <lineage>
        <taxon>Eukaryota</taxon>
        <taxon>Metazoa</taxon>
        <taxon>Chordata</taxon>
        <taxon>Craniata</taxon>
        <taxon>Vertebrata</taxon>
        <taxon>Euteleostomi</taxon>
        <taxon>Mammalia</taxon>
        <taxon>Eutheria</taxon>
        <taxon>Euarchontoglires</taxon>
        <taxon>Glires</taxon>
        <taxon>Rodentia</taxon>
        <taxon>Myomorpha</taxon>
        <taxon>Muroidea</taxon>
        <taxon>Cricetidae</taxon>
        <taxon>Arvicolinae</taxon>
        <taxon>Microtus</taxon>
    </lineage>
</organism>
<comment type="caution">
    <text evidence="1">The sequence shown here is derived from an EMBL/GenBank/DDBJ whole genome shotgun (WGS) entry which is preliminary data.</text>
</comment>
<reference evidence="1" key="1">
    <citation type="submission" date="2020-03" db="EMBL/GenBank/DDBJ databases">
        <title>Studies in the Genomics of Life Span.</title>
        <authorList>
            <person name="Glass D."/>
        </authorList>
    </citation>
    <scope>NUCLEOTIDE SEQUENCE</scope>
    <source>
        <strain evidence="1">LTLLF</strain>
        <tissue evidence="1">Muscle</tissue>
    </source>
</reference>
<dbReference type="EMBL" id="JAATJU010027899">
    <property type="protein sequence ID" value="KAH0500097.1"/>
    <property type="molecule type" value="Genomic_DNA"/>
</dbReference>
<accession>A0A8J6FWE2</accession>
<dbReference type="Proteomes" id="UP000710432">
    <property type="component" value="Unassembled WGS sequence"/>
</dbReference>
<sequence length="110" mass="11002">MAWADKGAREVGAAGGQEMSLIASDLGSSMHLDATTDSCHLHPDPTPADPGCASPGLCGWEAGGGLPGGGWRGLEAVATLAVLALCAWSRVGDQLQAWGPVPCCCAPVCT</sequence>
<evidence type="ECO:0000313" key="2">
    <source>
        <dbReference type="Proteomes" id="UP000710432"/>
    </source>
</evidence>
<gene>
    <name evidence="1" type="ORF">LTLLF_202910</name>
</gene>
<evidence type="ECO:0000313" key="1">
    <source>
        <dbReference type="EMBL" id="KAH0500097.1"/>
    </source>
</evidence>
<dbReference type="AlphaFoldDB" id="A0A8J6FWE2"/>